<evidence type="ECO:0000313" key="2">
    <source>
        <dbReference type="EMBL" id="RFM30402.1"/>
    </source>
</evidence>
<dbReference type="OrthoDB" id="677815at2"/>
<dbReference type="Proteomes" id="UP000261284">
    <property type="component" value="Unassembled WGS sequence"/>
</dbReference>
<dbReference type="RefSeq" id="WP_116846157.1">
    <property type="nucleotide sequence ID" value="NZ_QTJU01000001.1"/>
</dbReference>
<name>A0A3E1NR41_9BACT</name>
<feature type="transmembrane region" description="Helical" evidence="1">
    <location>
        <begin position="135"/>
        <end position="154"/>
    </location>
</feature>
<sequence length="172" mass="19145">MLSRTVIEKYFIAEKQIALAFVIIGIVAIIIALLGWLLWKTPAWKGAAIPLMITGCIQLAAGYTVYQRSDAQRVANVYAFDMNPGQLKQKELPRMQQVTRRFPLYQAVEIILALAGIALFVLYRNNAAKQLLSGLGLALCIQAIIMLGADFFAAKRARDYTNDLSNFVTHQP</sequence>
<reference evidence="2 3" key="1">
    <citation type="submission" date="2018-08" db="EMBL/GenBank/DDBJ databases">
        <title>Chitinophagaceae sp. K23C18032701, a novel bacterium isolated from forest soil.</title>
        <authorList>
            <person name="Wang C."/>
        </authorList>
    </citation>
    <scope>NUCLEOTIDE SEQUENCE [LARGE SCALE GENOMIC DNA]</scope>
    <source>
        <strain evidence="2 3">K23C18032701</strain>
    </source>
</reference>
<feature type="transmembrane region" description="Helical" evidence="1">
    <location>
        <begin position="44"/>
        <end position="66"/>
    </location>
</feature>
<keyword evidence="1" id="KW-0472">Membrane</keyword>
<protein>
    <submittedName>
        <fullName evidence="2">Uncharacterized protein</fullName>
    </submittedName>
</protein>
<accession>A0A3E1NR41</accession>
<feature type="transmembrane region" description="Helical" evidence="1">
    <location>
        <begin position="17"/>
        <end position="38"/>
    </location>
</feature>
<dbReference type="EMBL" id="QTJU01000001">
    <property type="protein sequence ID" value="RFM30402.1"/>
    <property type="molecule type" value="Genomic_DNA"/>
</dbReference>
<evidence type="ECO:0000313" key="3">
    <source>
        <dbReference type="Proteomes" id="UP000261284"/>
    </source>
</evidence>
<gene>
    <name evidence="2" type="ORF">DXN05_05455</name>
</gene>
<comment type="caution">
    <text evidence="2">The sequence shown here is derived from an EMBL/GenBank/DDBJ whole genome shotgun (WGS) entry which is preliminary data.</text>
</comment>
<organism evidence="2 3">
    <name type="scientific">Deminuibacter soli</name>
    <dbReference type="NCBI Taxonomy" id="2291815"/>
    <lineage>
        <taxon>Bacteria</taxon>
        <taxon>Pseudomonadati</taxon>
        <taxon>Bacteroidota</taxon>
        <taxon>Chitinophagia</taxon>
        <taxon>Chitinophagales</taxon>
        <taxon>Chitinophagaceae</taxon>
        <taxon>Deminuibacter</taxon>
    </lineage>
</organism>
<proteinExistence type="predicted"/>
<evidence type="ECO:0000256" key="1">
    <source>
        <dbReference type="SAM" id="Phobius"/>
    </source>
</evidence>
<keyword evidence="3" id="KW-1185">Reference proteome</keyword>
<feature type="transmembrane region" description="Helical" evidence="1">
    <location>
        <begin position="104"/>
        <end position="123"/>
    </location>
</feature>
<keyword evidence="1" id="KW-0812">Transmembrane</keyword>
<dbReference type="AlphaFoldDB" id="A0A3E1NR41"/>
<keyword evidence="1" id="KW-1133">Transmembrane helix</keyword>